<proteinExistence type="predicted"/>
<name>A0A316HMM5_9PSEU</name>
<organism evidence="1 2">
    <name type="scientific">Lentzea atacamensis</name>
    <dbReference type="NCBI Taxonomy" id="531938"/>
    <lineage>
        <taxon>Bacteria</taxon>
        <taxon>Bacillati</taxon>
        <taxon>Actinomycetota</taxon>
        <taxon>Actinomycetes</taxon>
        <taxon>Pseudonocardiales</taxon>
        <taxon>Pseudonocardiaceae</taxon>
        <taxon>Lentzea</taxon>
    </lineage>
</organism>
<accession>A0A316HMM5</accession>
<dbReference type="AlphaFoldDB" id="A0A316HMM5"/>
<gene>
    <name evidence="1" type="ORF">C8D88_11838</name>
</gene>
<protein>
    <submittedName>
        <fullName evidence="1">Uncharacterized protein</fullName>
    </submittedName>
</protein>
<dbReference type="Proteomes" id="UP000246005">
    <property type="component" value="Unassembled WGS sequence"/>
</dbReference>
<evidence type="ECO:0000313" key="1">
    <source>
        <dbReference type="EMBL" id="PWK81270.1"/>
    </source>
</evidence>
<evidence type="ECO:0000313" key="2">
    <source>
        <dbReference type="Proteomes" id="UP000246005"/>
    </source>
</evidence>
<dbReference type="EMBL" id="QGHB01000018">
    <property type="protein sequence ID" value="PWK81270.1"/>
    <property type="molecule type" value="Genomic_DNA"/>
</dbReference>
<comment type="caution">
    <text evidence="1">The sequence shown here is derived from an EMBL/GenBank/DDBJ whole genome shotgun (WGS) entry which is preliminary data.</text>
</comment>
<sequence length="154" mass="16896">MVGTGFHAEPEGLRHTAKHDIGSLIDHTHTARGKIVQTEQLDGQAFAGDVEVYEAHGEWYGARSMLLGVFARNEENLGLAQEALIEVADRYIAADEATSGSTTPACCCSSNCRRSPSRPSRTIWRTRSPLSCVRRRPTRATRCATCTCGCRTRE</sequence>
<reference evidence="1 2" key="1">
    <citation type="submission" date="2018-05" db="EMBL/GenBank/DDBJ databases">
        <title>Genomic Encyclopedia of Type Strains, Phase IV (KMG-IV): sequencing the most valuable type-strain genomes for metagenomic binning, comparative biology and taxonomic classification.</title>
        <authorList>
            <person name="Goeker M."/>
        </authorList>
    </citation>
    <scope>NUCLEOTIDE SEQUENCE [LARGE SCALE GENOMIC DNA]</scope>
    <source>
        <strain evidence="1 2">DSM 45480</strain>
    </source>
</reference>